<dbReference type="PANTHER" id="PTHR24124">
    <property type="entry name" value="ANKYRIN REPEAT FAMILY A"/>
    <property type="match status" value="1"/>
</dbReference>
<keyword evidence="3 6" id="KW-0040">ANK repeat</keyword>
<feature type="domain" description="OCA" evidence="8">
    <location>
        <begin position="65"/>
        <end position="87"/>
    </location>
</feature>
<dbReference type="PROSITE" id="PS50088">
    <property type="entry name" value="ANK_REPEAT"/>
    <property type="match status" value="1"/>
</dbReference>
<dbReference type="InterPro" id="IPR002110">
    <property type="entry name" value="Ankyrin_rpt"/>
</dbReference>
<protein>
    <submittedName>
        <fullName evidence="10 11">Uncharacterized protein LOC115017899 isoform X1</fullName>
    </submittedName>
</protein>
<dbReference type="RefSeq" id="XP_029302474.1">
    <property type="nucleotide sequence ID" value="XM_029446614.1"/>
</dbReference>
<evidence type="ECO:0000313" key="11">
    <source>
        <dbReference type="RefSeq" id="XP_029302475.1"/>
    </source>
</evidence>
<evidence type="ECO:0000256" key="3">
    <source>
        <dbReference type="ARBA" id="ARBA00023043"/>
    </source>
</evidence>
<evidence type="ECO:0000313" key="10">
    <source>
        <dbReference type="RefSeq" id="XP_029302474.1"/>
    </source>
</evidence>
<evidence type="ECO:0000313" key="9">
    <source>
        <dbReference type="Proteomes" id="UP000504630"/>
    </source>
</evidence>
<organism evidence="9 10">
    <name type="scientific">Cottoperca gobio</name>
    <name type="common">Frogmouth</name>
    <name type="synonym">Aphritis gobio</name>
    <dbReference type="NCBI Taxonomy" id="56716"/>
    <lineage>
        <taxon>Eukaryota</taxon>
        <taxon>Metazoa</taxon>
        <taxon>Chordata</taxon>
        <taxon>Craniata</taxon>
        <taxon>Vertebrata</taxon>
        <taxon>Euteleostomi</taxon>
        <taxon>Actinopterygii</taxon>
        <taxon>Neopterygii</taxon>
        <taxon>Teleostei</taxon>
        <taxon>Neoteleostei</taxon>
        <taxon>Acanthomorphata</taxon>
        <taxon>Eupercaria</taxon>
        <taxon>Perciformes</taxon>
        <taxon>Notothenioidei</taxon>
        <taxon>Bovichtidae</taxon>
        <taxon>Cottoperca</taxon>
    </lineage>
</organism>
<dbReference type="SMART" id="SM00248">
    <property type="entry name" value="ANK"/>
    <property type="match status" value="4"/>
</dbReference>
<feature type="compositionally biased region" description="Polar residues" evidence="7">
    <location>
        <begin position="146"/>
        <end position="161"/>
    </location>
</feature>
<keyword evidence="4" id="KW-0010">Activator</keyword>
<keyword evidence="5" id="KW-0804">Transcription</keyword>
<evidence type="ECO:0000256" key="2">
    <source>
        <dbReference type="ARBA" id="ARBA00023015"/>
    </source>
</evidence>
<dbReference type="GO" id="GO:0070974">
    <property type="term" value="F:POU domain binding"/>
    <property type="evidence" value="ECO:0007669"/>
    <property type="project" value="InterPro"/>
</dbReference>
<dbReference type="Proteomes" id="UP000504630">
    <property type="component" value="Chromosome 13"/>
</dbReference>
<evidence type="ECO:0000256" key="5">
    <source>
        <dbReference type="ARBA" id="ARBA00023163"/>
    </source>
</evidence>
<keyword evidence="9" id="KW-1185">Reference proteome</keyword>
<dbReference type="InterPro" id="IPR036770">
    <property type="entry name" value="Ankyrin_rpt-contain_sf"/>
</dbReference>
<reference evidence="10 11" key="1">
    <citation type="submission" date="2025-04" db="UniProtKB">
        <authorList>
            <consortium name="RefSeq"/>
        </authorList>
    </citation>
    <scope>IDENTIFICATION</scope>
</reference>
<proteinExistence type="predicted"/>
<feature type="compositionally biased region" description="Basic and acidic residues" evidence="7">
    <location>
        <begin position="9"/>
        <end position="19"/>
    </location>
</feature>
<name>A0A6J2QWZ3_COTGO</name>
<dbReference type="RefSeq" id="XP_029302475.1">
    <property type="nucleotide sequence ID" value="XM_029446615.1"/>
</dbReference>
<evidence type="ECO:0000256" key="4">
    <source>
        <dbReference type="ARBA" id="ARBA00023159"/>
    </source>
</evidence>
<gene>
    <name evidence="10 11" type="primary">LOC115017899</name>
</gene>
<keyword evidence="1" id="KW-0677">Repeat</keyword>
<sequence length="459" mass="50596">MGGRYKRKEPREISYETTDRGAGLSPLPGETATGLAEPDTPVPGVTVQDVGGGQKGAKCSIYGGEKVYLGVRVRMPVRDLLKKVRIDQGWEPQDIQEIYSKKIKGLKQQVKTRTARRTTKRKRSTKSLEELAIIVEVLEEDLRTGKTCSSPPQPLSYSNSPVFPERSPTGSEYNSDGSDEMIPSPQFYMTYSPGTAEYQQALSPPGFMQTSLQPSSIGNIGRVCGGREEWADAQKHDWNLNNSDFFWTQLQKEESQLRDVSDAVLLAPHGHGTTALHKAACVGKRALSYAIAKRMAALNSLDLKDSDGMTALLHAAKHNHHLIVADLIHLGANVNETNSSGMTCLHLSAEKGYIRVLEVLKHTMMDGVYVDAEATDNSGMSVIQCASVALKVTVRQLKSSKSSNHTRLHTLRQEQMMETLKCLLQMGSYLHTMESQSMRARIGRSCGTSARQGFLETRQ</sequence>
<dbReference type="SUPFAM" id="SSF48403">
    <property type="entry name" value="Ankyrin repeat"/>
    <property type="match status" value="1"/>
</dbReference>
<evidence type="ECO:0000259" key="8">
    <source>
        <dbReference type="PROSITE" id="PS52003"/>
    </source>
</evidence>
<dbReference type="GO" id="GO:0003677">
    <property type="term" value="F:DNA binding"/>
    <property type="evidence" value="ECO:0007669"/>
    <property type="project" value="InterPro"/>
</dbReference>
<feature type="region of interest" description="Disordered" evidence="7">
    <location>
        <begin position="1"/>
        <end position="42"/>
    </location>
</feature>
<evidence type="ECO:0000256" key="7">
    <source>
        <dbReference type="SAM" id="MobiDB-lite"/>
    </source>
</evidence>
<dbReference type="KEGG" id="cgob:115017899"/>
<keyword evidence="2" id="KW-0805">Transcription regulation</keyword>
<dbReference type="Pfam" id="PF12796">
    <property type="entry name" value="Ank_2"/>
    <property type="match status" value="1"/>
</dbReference>
<feature type="repeat" description="ANK" evidence="6">
    <location>
        <begin position="307"/>
        <end position="339"/>
    </location>
</feature>
<dbReference type="GO" id="GO:0005634">
    <property type="term" value="C:nucleus"/>
    <property type="evidence" value="ECO:0007669"/>
    <property type="project" value="TreeGrafter"/>
</dbReference>
<dbReference type="AlphaFoldDB" id="A0A6J2QWZ3"/>
<dbReference type="GO" id="GO:0010468">
    <property type="term" value="P:regulation of gene expression"/>
    <property type="evidence" value="ECO:0007669"/>
    <property type="project" value="TreeGrafter"/>
</dbReference>
<dbReference type="InterPro" id="IPR047571">
    <property type="entry name" value="OCA"/>
</dbReference>
<accession>A0A6J2QWZ3</accession>
<evidence type="ECO:0000256" key="6">
    <source>
        <dbReference type="PROSITE-ProRule" id="PRU00023"/>
    </source>
</evidence>
<dbReference type="GeneID" id="115017899"/>
<dbReference type="PANTHER" id="PTHR24124:SF8">
    <property type="entry name" value="OCA DOMAIN-CONTAINING PROTEIN"/>
    <property type="match status" value="1"/>
</dbReference>
<dbReference type="PROSITE" id="PS52003">
    <property type="entry name" value="OCA"/>
    <property type="match status" value="1"/>
</dbReference>
<dbReference type="OrthoDB" id="10252328at2759"/>
<evidence type="ECO:0000256" key="1">
    <source>
        <dbReference type="ARBA" id="ARBA00022737"/>
    </source>
</evidence>
<feature type="region of interest" description="Disordered" evidence="7">
    <location>
        <begin position="143"/>
        <end position="179"/>
    </location>
</feature>
<dbReference type="Gene3D" id="1.25.40.20">
    <property type="entry name" value="Ankyrin repeat-containing domain"/>
    <property type="match status" value="1"/>
</dbReference>
<dbReference type="PROSITE" id="PS50297">
    <property type="entry name" value="ANK_REP_REGION"/>
    <property type="match status" value="1"/>
</dbReference>